<dbReference type="EMBL" id="EU770222">
    <property type="protein sequence ID" value="ACF05172.1"/>
    <property type="molecule type" value="Genomic_DNA"/>
</dbReference>
<dbReference type="RefSeq" id="YP_002003433.1">
    <property type="nucleotide sequence ID" value="NC_011039.1"/>
</dbReference>
<protein>
    <submittedName>
        <fullName evidence="2">Uncharacterized protein</fullName>
    </submittedName>
</protein>
<evidence type="ECO:0000256" key="1">
    <source>
        <dbReference type="SAM" id="MobiDB-lite"/>
    </source>
</evidence>
<evidence type="ECO:0000313" key="3">
    <source>
        <dbReference type="Proteomes" id="UP000000621"/>
    </source>
</evidence>
<keyword evidence="3" id="KW-1185">Reference proteome</keyword>
<dbReference type="Proteomes" id="UP000000621">
    <property type="component" value="Segment"/>
</dbReference>
<sequence>MNMTNLDEGAIRHLISIHEEAISQLKLQIAHRPSEPANQDEKFPPAVGFFRPSRDYPGDPTVDRPFVAIRYSVGQWYINRGGGAPSGPMTWDELLDWIGVAHWKTIAPLIPAERSNPNTGQNVGRRVERVEPKNSGIDLD</sequence>
<organism evidence="2 3">
    <name type="scientific">Mycobacterium phage Predator</name>
    <dbReference type="NCBI Taxonomy" id="543153"/>
    <lineage>
        <taxon>Viruses</taxon>
        <taxon>Duplodnaviria</taxon>
        <taxon>Heunggongvirae</taxon>
        <taxon>Uroviricota</taxon>
        <taxon>Caudoviricetes</taxon>
        <taxon>Predatorvirus</taxon>
        <taxon>Predatorvirus predator</taxon>
    </lineage>
</organism>
<feature type="region of interest" description="Disordered" evidence="1">
    <location>
        <begin position="112"/>
        <end position="140"/>
    </location>
</feature>
<reference evidence="2 3" key="1">
    <citation type="submission" date="2008-05" db="EMBL/GenBank/DDBJ databases">
        <authorList>
            <person name="Weber R.J."/>
            <person name="Jacobs-Sera D."/>
            <person name="Houtz J."/>
            <person name="Hendrix R.W."/>
            <person name="Hatfull G.H."/>
        </authorList>
    </citation>
    <scope>NUCLEOTIDE SEQUENCE [LARGE SCALE GENOMIC DNA]</scope>
</reference>
<dbReference type="OrthoDB" id="17473at10239"/>
<gene>
    <name evidence="2" type="ORF">PREDATOR_75</name>
</gene>
<proteinExistence type="predicted"/>
<name>B3VMA2_9CAUD</name>
<evidence type="ECO:0000313" key="2">
    <source>
        <dbReference type="EMBL" id="ACF05172.1"/>
    </source>
</evidence>
<dbReference type="KEGG" id="vg:6450091"/>
<accession>B3VMA2</accession>